<dbReference type="CDD" id="cd01335">
    <property type="entry name" value="Radical_SAM"/>
    <property type="match status" value="1"/>
</dbReference>
<dbReference type="PROSITE" id="PS51918">
    <property type="entry name" value="RADICAL_SAM"/>
    <property type="match status" value="1"/>
</dbReference>
<dbReference type="EMBL" id="CACRTO010000005">
    <property type="protein sequence ID" value="VYT74957.1"/>
    <property type="molecule type" value="Genomic_DNA"/>
</dbReference>
<dbReference type="GO" id="GO:0002926">
    <property type="term" value="P:tRNA wobble base 5-methoxycarbonylmethyl-2-thiouridinylation"/>
    <property type="evidence" value="ECO:0007669"/>
    <property type="project" value="TreeGrafter"/>
</dbReference>
<evidence type="ECO:0000256" key="5">
    <source>
        <dbReference type="ARBA" id="ARBA00023004"/>
    </source>
</evidence>
<keyword evidence="3" id="KW-0949">S-adenosyl-L-methionine</keyword>
<dbReference type="InterPro" id="IPR039661">
    <property type="entry name" value="ELP3"/>
</dbReference>
<dbReference type="RefSeq" id="WP_156624808.1">
    <property type="nucleotide sequence ID" value="NZ_CACRTO010000005.1"/>
</dbReference>
<dbReference type="GO" id="GO:0051539">
    <property type="term" value="F:4 iron, 4 sulfur cluster binding"/>
    <property type="evidence" value="ECO:0007669"/>
    <property type="project" value="UniProtKB-KW"/>
</dbReference>
<evidence type="ECO:0000313" key="8">
    <source>
        <dbReference type="EMBL" id="VYT74957.1"/>
    </source>
</evidence>
<keyword evidence="6" id="KW-0411">Iron-sulfur</keyword>
<protein>
    <submittedName>
        <fullName evidence="8">Oxygen-independent coproporphyrinogen-III oxidase 2</fullName>
        <ecNumber evidence="8">1.3.99.22</ecNumber>
    </submittedName>
</protein>
<dbReference type="InterPro" id="IPR058240">
    <property type="entry name" value="rSAM_sf"/>
</dbReference>
<dbReference type="SUPFAM" id="SSF102114">
    <property type="entry name" value="Radical SAM enzymes"/>
    <property type="match status" value="1"/>
</dbReference>
<evidence type="ECO:0000256" key="6">
    <source>
        <dbReference type="ARBA" id="ARBA00023014"/>
    </source>
</evidence>
<dbReference type="SFLD" id="SFLDS00029">
    <property type="entry name" value="Radical_SAM"/>
    <property type="match status" value="1"/>
</dbReference>
<keyword evidence="2" id="KW-0004">4Fe-4S</keyword>
<dbReference type="Pfam" id="PF16199">
    <property type="entry name" value="Radical_SAM_C"/>
    <property type="match status" value="1"/>
</dbReference>
<accession>A0A6N2ZA21</accession>
<dbReference type="InterPro" id="IPR032432">
    <property type="entry name" value="Radical_SAM_C"/>
</dbReference>
<organism evidence="8">
    <name type="scientific">Clostridium tertium</name>
    <dbReference type="NCBI Taxonomy" id="1559"/>
    <lineage>
        <taxon>Bacteria</taxon>
        <taxon>Bacillati</taxon>
        <taxon>Bacillota</taxon>
        <taxon>Clostridia</taxon>
        <taxon>Eubacteriales</taxon>
        <taxon>Clostridiaceae</taxon>
        <taxon>Clostridium</taxon>
    </lineage>
</organism>
<dbReference type="EC" id="1.3.99.22" evidence="8"/>
<dbReference type="AlphaFoldDB" id="A0A6N2ZA21"/>
<evidence type="ECO:0000256" key="2">
    <source>
        <dbReference type="ARBA" id="ARBA00022485"/>
    </source>
</evidence>
<dbReference type="PANTHER" id="PTHR11135">
    <property type="entry name" value="HISTONE ACETYLTRANSFERASE-RELATED"/>
    <property type="match status" value="1"/>
</dbReference>
<dbReference type="GO" id="GO:0005737">
    <property type="term" value="C:cytoplasm"/>
    <property type="evidence" value="ECO:0007669"/>
    <property type="project" value="TreeGrafter"/>
</dbReference>
<dbReference type="GO" id="GO:0046872">
    <property type="term" value="F:metal ion binding"/>
    <property type="evidence" value="ECO:0007669"/>
    <property type="project" value="UniProtKB-KW"/>
</dbReference>
<dbReference type="InterPro" id="IPR023404">
    <property type="entry name" value="rSAM_horseshoe"/>
</dbReference>
<dbReference type="GO" id="GO:0016491">
    <property type="term" value="F:oxidoreductase activity"/>
    <property type="evidence" value="ECO:0007669"/>
    <property type="project" value="UniProtKB-KW"/>
</dbReference>
<dbReference type="InterPro" id="IPR007197">
    <property type="entry name" value="rSAM"/>
</dbReference>
<feature type="domain" description="Radical SAM core" evidence="7">
    <location>
        <begin position="2"/>
        <end position="234"/>
    </location>
</feature>
<evidence type="ECO:0000256" key="4">
    <source>
        <dbReference type="ARBA" id="ARBA00022723"/>
    </source>
</evidence>
<dbReference type="PANTHER" id="PTHR11135:SF0">
    <property type="entry name" value="ELONGATOR COMPLEX PROTEIN 3"/>
    <property type="match status" value="1"/>
</dbReference>
<reference evidence="8" key="1">
    <citation type="submission" date="2019-11" db="EMBL/GenBank/DDBJ databases">
        <authorList>
            <person name="Feng L."/>
        </authorList>
    </citation>
    <scope>NUCLEOTIDE SEQUENCE</scope>
    <source>
        <strain evidence="8">CTertiumLFYP3</strain>
    </source>
</reference>
<sequence>MSKKYYIIPIFISHIGCPHQCVFCNQDKIAKEVEDEVKAEDVRNIIDEYLKTIDNKISTVEVSFFGGTFTAIDVNKQKELLAVAKEYKENKLIHKIRMSTRPDAINRYILDYLKEFKVDIIELGVQSLDDEVLRLSGRGHSSEDVRKASKLIKEYGITLGHQIMPGLPGDDFNKDIETAKKSIEMKPDICRIYPSLVIKETPMAKMYERGEYKPYTLEEAVDVSKEIYKLYSDASVKIIRIGLQPTENITLGKDVIDGPFHPAFRELVEGSLLCDNIKNSIVANKDVIIEINPRDISKLYANKKYYYNKLTEEHNGKIFVRQIEKQKKGKIKIIITEKIIDMEL</sequence>
<dbReference type="Pfam" id="PF04055">
    <property type="entry name" value="Radical_SAM"/>
    <property type="match status" value="1"/>
</dbReference>
<evidence type="ECO:0000256" key="1">
    <source>
        <dbReference type="ARBA" id="ARBA00001966"/>
    </source>
</evidence>
<keyword evidence="5" id="KW-0408">Iron</keyword>
<dbReference type="SMART" id="SM00729">
    <property type="entry name" value="Elp3"/>
    <property type="match status" value="1"/>
</dbReference>
<comment type="cofactor">
    <cofactor evidence="1">
        <name>[4Fe-4S] cluster</name>
        <dbReference type="ChEBI" id="CHEBI:49883"/>
    </cofactor>
</comment>
<evidence type="ECO:0000259" key="7">
    <source>
        <dbReference type="PROSITE" id="PS51918"/>
    </source>
</evidence>
<proteinExistence type="predicted"/>
<dbReference type="InterPro" id="IPR006638">
    <property type="entry name" value="Elp3/MiaA/NifB-like_rSAM"/>
</dbReference>
<name>A0A6N2ZA21_9CLOT</name>
<gene>
    <name evidence="8" type="primary">hemZ_1</name>
    <name evidence="8" type="ORF">CTLFYP3_00593</name>
</gene>
<keyword evidence="8" id="KW-0560">Oxidoreductase</keyword>
<evidence type="ECO:0000256" key="3">
    <source>
        <dbReference type="ARBA" id="ARBA00022691"/>
    </source>
</evidence>
<dbReference type="SFLD" id="SFLDG01082">
    <property type="entry name" value="B12-binding_domain_containing"/>
    <property type="match status" value="1"/>
</dbReference>
<dbReference type="Gene3D" id="3.80.30.20">
    <property type="entry name" value="tm_1862 like domain"/>
    <property type="match status" value="1"/>
</dbReference>
<keyword evidence="4" id="KW-0479">Metal-binding</keyword>
<dbReference type="SFLD" id="SFLDG01086">
    <property type="entry name" value="elongater_protein-like"/>
    <property type="match status" value="1"/>
</dbReference>
<dbReference type="FunFam" id="3.80.30.20:FF:000016">
    <property type="entry name" value="Oxygen-independent coproporphyrinogen III oxidase"/>
    <property type="match status" value="1"/>
</dbReference>